<feature type="domain" description="AB hydrolase-1" evidence="2">
    <location>
        <begin position="72"/>
        <end position="324"/>
    </location>
</feature>
<evidence type="ECO:0000256" key="1">
    <source>
        <dbReference type="SAM" id="SignalP"/>
    </source>
</evidence>
<proteinExistence type="predicted"/>
<protein>
    <submittedName>
        <fullName evidence="3">Alpha/beta hydrolase</fullName>
    </submittedName>
</protein>
<dbReference type="Pfam" id="PF00561">
    <property type="entry name" value="Abhydrolase_1"/>
    <property type="match status" value="1"/>
</dbReference>
<dbReference type="InterPro" id="IPR050266">
    <property type="entry name" value="AB_hydrolase_sf"/>
</dbReference>
<evidence type="ECO:0000259" key="2">
    <source>
        <dbReference type="Pfam" id="PF00561"/>
    </source>
</evidence>
<dbReference type="PANTHER" id="PTHR43798:SF33">
    <property type="entry name" value="HYDROLASE, PUTATIVE (AFU_ORTHOLOGUE AFUA_2G14860)-RELATED"/>
    <property type="match status" value="1"/>
</dbReference>
<dbReference type="PRINTS" id="PR00111">
    <property type="entry name" value="ABHYDROLASE"/>
</dbReference>
<keyword evidence="3" id="KW-0378">Hydrolase</keyword>
<reference evidence="3 4" key="1">
    <citation type="submission" date="2021-04" db="EMBL/GenBank/DDBJ databases">
        <title>Novel species identification of genus Shewanella.</title>
        <authorList>
            <person name="Liu G."/>
        </authorList>
    </citation>
    <scope>NUCLEOTIDE SEQUENCE [LARGE SCALE GENOMIC DNA]</scope>
    <source>
        <strain evidence="3 4">FJAT-54481</strain>
    </source>
</reference>
<keyword evidence="4" id="KW-1185">Reference proteome</keyword>
<feature type="chain" id="PRO_5047034773" evidence="1">
    <location>
        <begin position="26"/>
        <end position="338"/>
    </location>
</feature>
<organism evidence="3 4">
    <name type="scientific">Shewanella yunxiaonensis</name>
    <dbReference type="NCBI Taxonomy" id="2829809"/>
    <lineage>
        <taxon>Bacteria</taxon>
        <taxon>Pseudomonadati</taxon>
        <taxon>Pseudomonadota</taxon>
        <taxon>Gammaproteobacteria</taxon>
        <taxon>Alteromonadales</taxon>
        <taxon>Shewanellaceae</taxon>
        <taxon>Shewanella</taxon>
    </lineage>
</organism>
<dbReference type="InterPro" id="IPR029058">
    <property type="entry name" value="AB_hydrolase_fold"/>
</dbReference>
<feature type="signal peptide" evidence="1">
    <location>
        <begin position="1"/>
        <end position="25"/>
    </location>
</feature>
<name>A0ABX7YV65_9GAMM</name>
<evidence type="ECO:0000313" key="4">
    <source>
        <dbReference type="Proteomes" id="UP000679575"/>
    </source>
</evidence>
<keyword evidence="1" id="KW-0732">Signal</keyword>
<gene>
    <name evidence="3" type="ORF">KDN34_02645</name>
</gene>
<dbReference type="RefSeq" id="WP_212595397.1">
    <property type="nucleotide sequence ID" value="NZ_CP073587.1"/>
</dbReference>
<dbReference type="PANTHER" id="PTHR43798">
    <property type="entry name" value="MONOACYLGLYCEROL LIPASE"/>
    <property type="match status" value="1"/>
</dbReference>
<dbReference type="InterPro" id="IPR000073">
    <property type="entry name" value="AB_hydrolase_1"/>
</dbReference>
<dbReference type="SUPFAM" id="SSF53474">
    <property type="entry name" value="alpha/beta-Hydrolases"/>
    <property type="match status" value="1"/>
</dbReference>
<dbReference type="GO" id="GO:0016787">
    <property type="term" value="F:hydrolase activity"/>
    <property type="evidence" value="ECO:0007669"/>
    <property type="project" value="UniProtKB-KW"/>
</dbReference>
<dbReference type="Gene3D" id="3.40.50.1820">
    <property type="entry name" value="alpha/beta hydrolase"/>
    <property type="match status" value="1"/>
</dbReference>
<dbReference type="EMBL" id="CP073587">
    <property type="protein sequence ID" value="QUN06383.1"/>
    <property type="molecule type" value="Genomic_DNA"/>
</dbReference>
<accession>A0ABX7YV65</accession>
<dbReference type="Proteomes" id="UP000679575">
    <property type="component" value="Chromosome"/>
</dbReference>
<sequence>MCSNRQSWLLITMAAGILLNGVANAAAKPAYGPELEGFSYPWPVKQFQFESQQQPLHMAYMDLQPTKANGHTVVLLHGKNFCAATWEDTGRSLSAAGYRVVIPDQIGFCKSSKPRTYQYSFQQLAQNTHELLASLSINKAIIMGHSTGGMLAARYSLMYPADTEQLVMVNPIGLEDWKAKGVPFIGVDGWYRQALQTTDEGIRNYERKTYYAGEWQPAYEKWVQMLAGMYRGPGKEIVAWNSALLYDMIYSQPVVYELPDISVPTLLMIGERDTTAPGKNLASAEDRAKLGNYPLLAREAAKRIANAQLVLFPNYGHAPQMQAPAEFHKSLLAHLIAP</sequence>
<evidence type="ECO:0000313" key="3">
    <source>
        <dbReference type="EMBL" id="QUN06383.1"/>
    </source>
</evidence>